<accession>A0AAX3BEQ9</accession>
<reference evidence="2" key="2">
    <citation type="submission" date="2022-06" db="EMBL/GenBank/DDBJ databases">
        <title>Thermospira aquatica gen. nov., sp. nov.</title>
        <authorList>
            <person name="Ben Ali Gam Z."/>
            <person name="Labat M."/>
        </authorList>
    </citation>
    <scope>NUCLEOTIDE SEQUENCE</scope>
    <source>
        <strain evidence="2">F1F22</strain>
    </source>
</reference>
<dbReference type="Proteomes" id="UP001056539">
    <property type="component" value="Chromosome"/>
</dbReference>
<dbReference type="RefSeq" id="WP_271435874.1">
    <property type="nucleotide sequence ID" value="NZ_CP073355.1"/>
</dbReference>
<dbReference type="Gene3D" id="3.40.1690.10">
    <property type="entry name" value="secretion proteins EscU"/>
    <property type="match status" value="1"/>
</dbReference>
<proteinExistence type="inferred from homology"/>
<dbReference type="GO" id="GO:0009306">
    <property type="term" value="P:protein secretion"/>
    <property type="evidence" value="ECO:0007669"/>
    <property type="project" value="InterPro"/>
</dbReference>
<comment type="similarity">
    <text evidence="1">Belongs to the type III secretion exporter family.</text>
</comment>
<dbReference type="EMBL" id="CP073355">
    <property type="protein sequence ID" value="URA10745.1"/>
    <property type="molecule type" value="Genomic_DNA"/>
</dbReference>
<dbReference type="GO" id="GO:0005886">
    <property type="term" value="C:plasma membrane"/>
    <property type="evidence" value="ECO:0007669"/>
    <property type="project" value="TreeGrafter"/>
</dbReference>
<dbReference type="PANTHER" id="PTHR30531">
    <property type="entry name" value="FLAGELLAR BIOSYNTHETIC PROTEIN FLHB"/>
    <property type="match status" value="1"/>
</dbReference>
<dbReference type="Pfam" id="PF01312">
    <property type="entry name" value="Bac_export_2"/>
    <property type="match status" value="1"/>
</dbReference>
<sequence>MNKAVALKYEPEMDAAPKILAKGEGEVGKYILELAQKNHVPIYKNDKLLESLYRLKQNEEIPPELYQIVAEIFSFVYALKSKK</sequence>
<keyword evidence="3" id="KW-1185">Reference proteome</keyword>
<dbReference type="PANTHER" id="PTHR30531:SF12">
    <property type="entry name" value="FLAGELLAR BIOSYNTHETIC PROTEIN FLHB"/>
    <property type="match status" value="1"/>
</dbReference>
<dbReference type="SUPFAM" id="SSF160544">
    <property type="entry name" value="EscU C-terminal domain-like"/>
    <property type="match status" value="1"/>
</dbReference>
<evidence type="ECO:0000313" key="3">
    <source>
        <dbReference type="Proteomes" id="UP001056539"/>
    </source>
</evidence>
<dbReference type="PRINTS" id="PR00950">
    <property type="entry name" value="TYPE3IMSPROT"/>
</dbReference>
<dbReference type="InterPro" id="IPR006135">
    <property type="entry name" value="T3SS_substrate_exporter"/>
</dbReference>
<dbReference type="KEGG" id="taqu:KDW03_02780"/>
<dbReference type="AlphaFoldDB" id="A0AAX3BEQ9"/>
<organism evidence="2 3">
    <name type="scientific">Thermospira aquatica</name>
    <dbReference type="NCBI Taxonomy" id="2828656"/>
    <lineage>
        <taxon>Bacteria</taxon>
        <taxon>Pseudomonadati</taxon>
        <taxon>Spirochaetota</taxon>
        <taxon>Spirochaetia</taxon>
        <taxon>Brevinematales</taxon>
        <taxon>Thermospiraceae</taxon>
        <taxon>Thermospira</taxon>
    </lineage>
</organism>
<evidence type="ECO:0000256" key="1">
    <source>
        <dbReference type="ARBA" id="ARBA00010690"/>
    </source>
</evidence>
<dbReference type="InterPro" id="IPR029025">
    <property type="entry name" value="T3SS_substrate_exporter_C"/>
</dbReference>
<name>A0AAX3BEQ9_9SPIR</name>
<protein>
    <submittedName>
        <fullName evidence="2">EscU/YscU/HrcU family type III secretion system export apparatus switch protein</fullName>
    </submittedName>
</protein>
<evidence type="ECO:0000313" key="2">
    <source>
        <dbReference type="EMBL" id="URA10745.1"/>
    </source>
</evidence>
<gene>
    <name evidence="2" type="ORF">KDW03_02780</name>
</gene>
<reference evidence="2" key="1">
    <citation type="submission" date="2021-04" db="EMBL/GenBank/DDBJ databases">
        <authorList>
            <person name="Postec A."/>
        </authorList>
    </citation>
    <scope>NUCLEOTIDE SEQUENCE</scope>
    <source>
        <strain evidence="2">F1F22</strain>
    </source>
</reference>